<evidence type="ECO:0000256" key="2">
    <source>
        <dbReference type="ARBA" id="ARBA00023125"/>
    </source>
</evidence>
<reference evidence="6" key="1">
    <citation type="submission" date="2023-06" db="EMBL/GenBank/DDBJ databases">
        <title>Genomic of Parafulvivirga corallium.</title>
        <authorList>
            <person name="Wang G."/>
        </authorList>
    </citation>
    <scope>NUCLEOTIDE SEQUENCE</scope>
    <source>
        <strain evidence="6">BMA10</strain>
    </source>
</reference>
<dbReference type="EMBL" id="JAUJEA010000020">
    <property type="protein sequence ID" value="MDN5205536.1"/>
    <property type="molecule type" value="Genomic_DNA"/>
</dbReference>
<evidence type="ECO:0000256" key="4">
    <source>
        <dbReference type="SAM" id="MobiDB-lite"/>
    </source>
</evidence>
<dbReference type="SMART" id="SM00342">
    <property type="entry name" value="HTH_ARAC"/>
    <property type="match status" value="1"/>
</dbReference>
<keyword evidence="7" id="KW-1185">Reference proteome</keyword>
<keyword evidence="3" id="KW-0804">Transcription</keyword>
<dbReference type="Proteomes" id="UP001172082">
    <property type="component" value="Unassembled WGS sequence"/>
</dbReference>
<keyword evidence="2" id="KW-0238">DNA-binding</keyword>
<feature type="domain" description="HTH araC/xylS-type" evidence="5">
    <location>
        <begin position="229"/>
        <end position="326"/>
    </location>
</feature>
<feature type="compositionally biased region" description="Polar residues" evidence="4">
    <location>
        <begin position="10"/>
        <end position="22"/>
    </location>
</feature>
<dbReference type="InterPro" id="IPR053142">
    <property type="entry name" value="PchR_regulatory_protein"/>
</dbReference>
<dbReference type="PRINTS" id="PR00032">
    <property type="entry name" value="HTHARAC"/>
</dbReference>
<evidence type="ECO:0000313" key="7">
    <source>
        <dbReference type="Proteomes" id="UP001172082"/>
    </source>
</evidence>
<feature type="region of interest" description="Disordered" evidence="4">
    <location>
        <begin position="1"/>
        <end position="22"/>
    </location>
</feature>
<dbReference type="InterPro" id="IPR020449">
    <property type="entry name" value="Tscrpt_reg_AraC-type_HTH"/>
</dbReference>
<dbReference type="InterPro" id="IPR009057">
    <property type="entry name" value="Homeodomain-like_sf"/>
</dbReference>
<dbReference type="Pfam" id="PF12833">
    <property type="entry name" value="HTH_18"/>
    <property type="match status" value="1"/>
</dbReference>
<dbReference type="SUPFAM" id="SSF46689">
    <property type="entry name" value="Homeodomain-like"/>
    <property type="match status" value="2"/>
</dbReference>
<keyword evidence="1" id="KW-0805">Transcription regulation</keyword>
<evidence type="ECO:0000313" key="6">
    <source>
        <dbReference type="EMBL" id="MDN5205536.1"/>
    </source>
</evidence>
<evidence type="ECO:0000256" key="3">
    <source>
        <dbReference type="ARBA" id="ARBA00023163"/>
    </source>
</evidence>
<dbReference type="PANTHER" id="PTHR47893:SF1">
    <property type="entry name" value="REGULATORY PROTEIN PCHR"/>
    <property type="match status" value="1"/>
</dbReference>
<sequence>MPEKNKQQHHFPSNKNTFKGFSTEESGFMESTDEYQNSAGKTHIRNWYLDGIRLVHTVADYDHLTSQSYTNDNDLIRLHFSLKGNYSFFYEQLERSFALGAGHHNIMYSEGFDITVESEDLQLEMFGIQFTKEAFLNLTQNVNDSLSRFSERIINGQSAILSPSWPLMNPNLSRIINEVLNCRFTGQMKRLFLLSKSIEMLVLQAEAHDQMEGKALSFVKKSADKDKLMAARDFVTKRLNDPPNLSEVAKTVGLNEYKLKRGFKELFHTTVYGYITDHRLDLAYQILLDTDKTASEVAFELGYSSPQHFNNAFKKKYGVPPGSLKK</sequence>
<dbReference type="InterPro" id="IPR018060">
    <property type="entry name" value="HTH_AraC"/>
</dbReference>
<dbReference type="PROSITE" id="PS01124">
    <property type="entry name" value="HTH_ARAC_FAMILY_2"/>
    <property type="match status" value="1"/>
</dbReference>
<dbReference type="PANTHER" id="PTHR47893">
    <property type="entry name" value="REGULATORY PROTEIN PCHR"/>
    <property type="match status" value="1"/>
</dbReference>
<protein>
    <submittedName>
        <fullName evidence="6">AraC family transcriptional regulator</fullName>
    </submittedName>
</protein>
<accession>A0ABT8KXJ8</accession>
<evidence type="ECO:0000259" key="5">
    <source>
        <dbReference type="PROSITE" id="PS01124"/>
    </source>
</evidence>
<name>A0ABT8KXJ8_9BACT</name>
<gene>
    <name evidence="6" type="ORF">QQ008_29400</name>
</gene>
<dbReference type="RefSeq" id="WP_346755558.1">
    <property type="nucleotide sequence ID" value="NZ_JAUJEA010000020.1"/>
</dbReference>
<proteinExistence type="predicted"/>
<evidence type="ECO:0000256" key="1">
    <source>
        <dbReference type="ARBA" id="ARBA00023015"/>
    </source>
</evidence>
<comment type="caution">
    <text evidence="6">The sequence shown here is derived from an EMBL/GenBank/DDBJ whole genome shotgun (WGS) entry which is preliminary data.</text>
</comment>
<dbReference type="Gene3D" id="1.10.10.60">
    <property type="entry name" value="Homeodomain-like"/>
    <property type="match status" value="1"/>
</dbReference>
<organism evidence="6 7">
    <name type="scientific">Splendidivirga corallicola</name>
    <dbReference type="NCBI Taxonomy" id="3051826"/>
    <lineage>
        <taxon>Bacteria</taxon>
        <taxon>Pseudomonadati</taxon>
        <taxon>Bacteroidota</taxon>
        <taxon>Cytophagia</taxon>
        <taxon>Cytophagales</taxon>
        <taxon>Splendidivirgaceae</taxon>
        <taxon>Splendidivirga</taxon>
    </lineage>
</organism>